<comment type="caution">
    <text evidence="1">The sequence shown here is derived from an EMBL/GenBank/DDBJ whole genome shotgun (WGS) entry which is preliminary data.</text>
</comment>
<name>A0ABM9ZRE8_9BACT</name>
<evidence type="ECO:0008006" key="3">
    <source>
        <dbReference type="Google" id="ProtNLM"/>
    </source>
</evidence>
<sequence length="48" mass="5495">MAPRKSITRRGEVLNFSKAGRREINTGNFYARCNIPRVNIQAKCNELT</sequence>
<keyword evidence="2" id="KW-1185">Reference proteome</keyword>
<gene>
    <name evidence="1" type="ORF">HMPREF7215_0789</name>
</gene>
<protein>
    <recommendedName>
        <fullName evidence="3">50S ribosomal protein L28</fullName>
    </recommendedName>
</protein>
<reference evidence="1 2" key="1">
    <citation type="submission" date="2009-12" db="EMBL/GenBank/DDBJ databases">
        <authorList>
            <person name="Shrivastava S."/>
            <person name="Madupu R."/>
            <person name="Durkin A.S."/>
            <person name="Torralba M."/>
            <person name="Methe B."/>
            <person name="Sutton G.G."/>
            <person name="Strausberg R.L."/>
            <person name="Nelson K.E."/>
        </authorList>
    </citation>
    <scope>NUCLEOTIDE SEQUENCE [LARGE SCALE GENOMIC DNA]</scope>
    <source>
        <strain evidence="1 2">W5455</strain>
    </source>
</reference>
<accession>A0ABM9ZRE8</accession>
<evidence type="ECO:0000313" key="2">
    <source>
        <dbReference type="Proteomes" id="UP000006462"/>
    </source>
</evidence>
<evidence type="ECO:0000313" key="1">
    <source>
        <dbReference type="EMBL" id="EFB89508.1"/>
    </source>
</evidence>
<dbReference type="Proteomes" id="UP000006462">
    <property type="component" value="Unassembled WGS sequence"/>
</dbReference>
<dbReference type="EMBL" id="ADFP01000131">
    <property type="protein sequence ID" value="EFB89508.1"/>
    <property type="molecule type" value="Genomic_DNA"/>
</dbReference>
<proteinExistence type="predicted"/>
<organism evidence="1 2">
    <name type="scientific">Pyramidobacter piscolens W5455</name>
    <dbReference type="NCBI Taxonomy" id="352165"/>
    <lineage>
        <taxon>Bacteria</taxon>
        <taxon>Thermotogati</taxon>
        <taxon>Synergistota</taxon>
        <taxon>Synergistia</taxon>
        <taxon>Synergistales</taxon>
        <taxon>Dethiosulfovibrionaceae</taxon>
        <taxon>Pyramidobacter</taxon>
    </lineage>
</organism>